<feature type="domain" description="ABC transporter" evidence="7">
    <location>
        <begin position="16"/>
        <end position="266"/>
    </location>
</feature>
<dbReference type="PANTHER" id="PTHR43776">
    <property type="entry name" value="TRANSPORT ATP-BINDING PROTEIN"/>
    <property type="match status" value="1"/>
</dbReference>
<keyword evidence="5" id="KW-0571">Peptide transport</keyword>
<name>A0A3Q9BLV3_9LACT</name>
<dbReference type="InterPro" id="IPR003593">
    <property type="entry name" value="AAA+_ATPase"/>
</dbReference>
<dbReference type="PANTHER" id="PTHR43776:SF8">
    <property type="entry name" value="ABC TRANSPORTER, ATP-BINDING PROTEIN"/>
    <property type="match status" value="1"/>
</dbReference>
<evidence type="ECO:0000313" key="8">
    <source>
        <dbReference type="EMBL" id="AZP05214.1"/>
    </source>
</evidence>
<dbReference type="InterPro" id="IPR003439">
    <property type="entry name" value="ABC_transporter-like_ATP-bd"/>
</dbReference>
<dbReference type="KEGG" id="jeh:EJN90_11500"/>
<dbReference type="GO" id="GO:0015833">
    <property type="term" value="P:peptide transport"/>
    <property type="evidence" value="ECO:0007669"/>
    <property type="project" value="UniProtKB-KW"/>
</dbReference>
<keyword evidence="9" id="KW-1185">Reference proteome</keyword>
<dbReference type="GO" id="GO:0055085">
    <property type="term" value="P:transmembrane transport"/>
    <property type="evidence" value="ECO:0007669"/>
    <property type="project" value="UniProtKB-ARBA"/>
</dbReference>
<dbReference type="OrthoDB" id="9802264at2"/>
<dbReference type="Pfam" id="PF08352">
    <property type="entry name" value="oligo_HPY"/>
    <property type="match status" value="1"/>
</dbReference>
<dbReference type="GO" id="GO:0015031">
    <property type="term" value="P:protein transport"/>
    <property type="evidence" value="ECO:0007669"/>
    <property type="project" value="UniProtKB-KW"/>
</dbReference>
<dbReference type="Pfam" id="PF00005">
    <property type="entry name" value="ABC_tran"/>
    <property type="match status" value="1"/>
</dbReference>
<evidence type="ECO:0000313" key="9">
    <source>
        <dbReference type="Proteomes" id="UP000273326"/>
    </source>
</evidence>
<dbReference type="PROSITE" id="PS50893">
    <property type="entry name" value="ABC_TRANSPORTER_2"/>
    <property type="match status" value="1"/>
</dbReference>
<dbReference type="EMBL" id="CP034465">
    <property type="protein sequence ID" value="AZP05214.1"/>
    <property type="molecule type" value="Genomic_DNA"/>
</dbReference>
<dbReference type="InterPro" id="IPR027417">
    <property type="entry name" value="P-loop_NTPase"/>
</dbReference>
<evidence type="ECO:0000256" key="5">
    <source>
        <dbReference type="ARBA" id="ARBA00022856"/>
    </source>
</evidence>
<dbReference type="AlphaFoldDB" id="A0A3Q9BLV3"/>
<gene>
    <name evidence="8" type="ORF">EJN90_11500</name>
</gene>
<dbReference type="InterPro" id="IPR013563">
    <property type="entry name" value="Oligopep_ABC_C"/>
</dbReference>
<dbReference type="GO" id="GO:0016887">
    <property type="term" value="F:ATP hydrolysis activity"/>
    <property type="evidence" value="ECO:0007669"/>
    <property type="project" value="InterPro"/>
</dbReference>
<keyword evidence="2" id="KW-0813">Transport</keyword>
<comment type="similarity">
    <text evidence="1">Belongs to the ABC transporter superfamily.</text>
</comment>
<dbReference type="PROSITE" id="PS00211">
    <property type="entry name" value="ABC_TRANSPORTER_1"/>
    <property type="match status" value="1"/>
</dbReference>
<dbReference type="InterPro" id="IPR050319">
    <property type="entry name" value="ABC_transp_ATP-bind"/>
</dbReference>
<evidence type="ECO:0000256" key="1">
    <source>
        <dbReference type="ARBA" id="ARBA00005417"/>
    </source>
</evidence>
<organism evidence="8 9">
    <name type="scientific">Jeotgalibaca ciconiae</name>
    <dbReference type="NCBI Taxonomy" id="2496265"/>
    <lineage>
        <taxon>Bacteria</taxon>
        <taxon>Bacillati</taxon>
        <taxon>Bacillota</taxon>
        <taxon>Bacilli</taxon>
        <taxon>Lactobacillales</taxon>
        <taxon>Carnobacteriaceae</taxon>
        <taxon>Jeotgalibaca</taxon>
    </lineage>
</organism>
<dbReference type="SUPFAM" id="SSF52540">
    <property type="entry name" value="P-loop containing nucleoside triphosphate hydrolases"/>
    <property type="match status" value="1"/>
</dbReference>
<sequence>MNISILKGRLSNLSFMQIKDLKVHYPIRSGFWNRVTDHVYAVDGINLEIEEGKTYGLVGESGSGKSTIGKSIIGLERITSGKVFYEGEDVTNKARKRTSDYNRNVQMIFQDSMSSLNPRKRVIDIISEPLDNFERLSPNETKKRVMELLDIVNMPEDALYKYAHEFSGGQRQRIGVARAVATNPKLIIADEPVSALDLSVQAQVLNFMKRIQEEYNVSYLFISHDLGVVKHMCDDLAIMYRGRFVEYGNKKDIYNNPQHIYTKRLLSAIPTIDPINREKHKADRIAVEKEYNMNQEKFYNEDGRVYDLSPLTDTHKAAIKVHANAVKEGE</sequence>
<evidence type="ECO:0000256" key="3">
    <source>
        <dbReference type="ARBA" id="ARBA00022741"/>
    </source>
</evidence>
<evidence type="ECO:0000256" key="2">
    <source>
        <dbReference type="ARBA" id="ARBA00022448"/>
    </source>
</evidence>
<dbReference type="Proteomes" id="UP000273326">
    <property type="component" value="Chromosome"/>
</dbReference>
<dbReference type="CDD" id="cd03257">
    <property type="entry name" value="ABC_NikE_OppD_transporters"/>
    <property type="match status" value="1"/>
</dbReference>
<dbReference type="InterPro" id="IPR017871">
    <property type="entry name" value="ABC_transporter-like_CS"/>
</dbReference>
<reference evidence="9" key="1">
    <citation type="submission" date="2018-12" db="EMBL/GenBank/DDBJ databases">
        <title>Complete genome sequencing of Jeotgalibaca sp. H21T32.</title>
        <authorList>
            <person name="Bae J.-W."/>
            <person name="Lee S.-Y."/>
        </authorList>
    </citation>
    <scope>NUCLEOTIDE SEQUENCE [LARGE SCALE GENOMIC DNA]</scope>
    <source>
        <strain evidence="9">H21T32</strain>
    </source>
</reference>
<dbReference type="FunFam" id="3.40.50.300:FF:000016">
    <property type="entry name" value="Oligopeptide ABC transporter ATP-binding component"/>
    <property type="match status" value="1"/>
</dbReference>
<evidence type="ECO:0000259" key="7">
    <source>
        <dbReference type="PROSITE" id="PS50893"/>
    </source>
</evidence>
<keyword evidence="4 8" id="KW-0067">ATP-binding</keyword>
<evidence type="ECO:0000256" key="6">
    <source>
        <dbReference type="ARBA" id="ARBA00022927"/>
    </source>
</evidence>
<dbReference type="Gene3D" id="3.40.50.300">
    <property type="entry name" value="P-loop containing nucleotide triphosphate hydrolases"/>
    <property type="match status" value="1"/>
</dbReference>
<proteinExistence type="inferred from homology"/>
<protein>
    <submittedName>
        <fullName evidence="8">ABC transporter ATP-binding protein</fullName>
    </submittedName>
</protein>
<dbReference type="GO" id="GO:0005524">
    <property type="term" value="F:ATP binding"/>
    <property type="evidence" value="ECO:0007669"/>
    <property type="project" value="UniProtKB-KW"/>
</dbReference>
<keyword evidence="6" id="KW-0653">Protein transport</keyword>
<keyword evidence="3" id="KW-0547">Nucleotide-binding</keyword>
<evidence type="ECO:0000256" key="4">
    <source>
        <dbReference type="ARBA" id="ARBA00022840"/>
    </source>
</evidence>
<accession>A0A3Q9BLV3</accession>
<dbReference type="SMART" id="SM00382">
    <property type="entry name" value="AAA"/>
    <property type="match status" value="1"/>
</dbReference>